<sequence length="785" mass="90469">MEQEYTNRILIFNDESRQYFNDLQITDISQFLTDIIPVINANAQLERGFLLNILLEKLPQTLTDTQIQQLYTISVSPLDIPTKSAIIVLYHKYNLENLTNIILSQPPVRFLTKQAKSIAVPHFYNLILFIDTFAGEKELDIVLQCMKQLTKLRKSILSEFVLYALAEDQLKTNQTASFLLNLDLPAYEEAMQATFGYFFDYFPLNSDNNAVKNALVEAITIPGAAFDFYELFLERYREGADITRIWLESVFSDFLKRTEKLNSISFSNRNLRDLYTEICDYFGLKPLILHENFVDLPSEFDQNQFICVFGNGPQAYSSDLFDIASAGFMFGEPHYKEIITKLIQQDPEISRKIDILVSREVKFGAELTIKENIFQILQIACKIRFQSSVFDVIQSVNLFENSWELMSCAVVLSCFENFSRGGVQIPQIDRFLLRNFALKLLEFREKIPLQKLIFVLNLLDFDDLLTQNVRNAKLDHLDRFLHFRGISVFSVPQKSTHDLIISHEENVACYDVDVLLDQLLYQQLPTTFLADFDAKFDQNFVKILVQRLPVQFLLKAFSSDVFSDENIAFFVENLGDFAVSGARISRISRRFLSVKARLIMERKIEFPQDDFELVFAVKAIRKQRVSEVEFAAFLAIFERENCEIAALPLLAAEQIQRLLDVASVQNQCNILLLAQIDVSALKIDKLDRLSIIDITTDNIIIILQNLAILQRIDVNLLASICLQGIVSESEFERRMGLRLASQLPAGSVRHDVRRKVFQSVQDLLESPSAQVRELCRRVRVCWMEQ</sequence>
<reference evidence="1 2" key="1">
    <citation type="journal article" date="2014" name="PLoS Genet.">
        <title>The Genome of Spironucleus salmonicida Highlights a Fish Pathogen Adapted to Fluctuating Environments.</title>
        <authorList>
            <person name="Xu F."/>
            <person name="Jerlstrom-Hultqvist J."/>
            <person name="Einarsson E."/>
            <person name="Astvaldsson A."/>
            <person name="Svard S.G."/>
            <person name="Andersson J.O."/>
        </authorList>
    </citation>
    <scope>NUCLEOTIDE SEQUENCE</scope>
    <source>
        <strain evidence="2">ATCC 50377</strain>
    </source>
</reference>
<protein>
    <submittedName>
        <fullName evidence="1">Uncharacterized protein</fullName>
    </submittedName>
</protein>
<keyword evidence="3" id="KW-1185">Reference proteome</keyword>
<evidence type="ECO:0000313" key="2">
    <source>
        <dbReference type="EMBL" id="KAH0572052.1"/>
    </source>
</evidence>
<proteinExistence type="predicted"/>
<evidence type="ECO:0000313" key="3">
    <source>
        <dbReference type="Proteomes" id="UP000018208"/>
    </source>
</evidence>
<dbReference type="EMBL" id="KI546117">
    <property type="protein sequence ID" value="EST44355.1"/>
    <property type="molecule type" value="Genomic_DNA"/>
</dbReference>
<accession>V6LIE4</accession>
<gene>
    <name evidence="1" type="ORF">SS50377_15783</name>
    <name evidence="2" type="ORF">SS50377_26255</name>
</gene>
<name>V6LIE4_9EUKA</name>
<dbReference type="AlphaFoldDB" id="V6LIE4"/>
<dbReference type="Proteomes" id="UP000018208">
    <property type="component" value="Unassembled WGS sequence"/>
</dbReference>
<dbReference type="VEuPathDB" id="GiardiaDB:SS50377_26255"/>
<reference evidence="2" key="2">
    <citation type="submission" date="2020-12" db="EMBL/GenBank/DDBJ databases">
        <title>New Spironucleus salmonicida genome in near-complete chromosomes.</title>
        <authorList>
            <person name="Xu F."/>
            <person name="Kurt Z."/>
            <person name="Jimenez-Gonzalez A."/>
            <person name="Astvaldsson A."/>
            <person name="Andersson J.O."/>
            <person name="Svard S.G."/>
        </authorList>
    </citation>
    <scope>NUCLEOTIDE SEQUENCE</scope>
    <source>
        <strain evidence="2">ATCC 50377</strain>
    </source>
</reference>
<organism evidence="1">
    <name type="scientific">Spironucleus salmonicida</name>
    <dbReference type="NCBI Taxonomy" id="348837"/>
    <lineage>
        <taxon>Eukaryota</taxon>
        <taxon>Metamonada</taxon>
        <taxon>Diplomonadida</taxon>
        <taxon>Hexamitidae</taxon>
        <taxon>Hexamitinae</taxon>
        <taxon>Spironucleus</taxon>
    </lineage>
</organism>
<dbReference type="EMBL" id="AUWU02000006">
    <property type="protein sequence ID" value="KAH0572052.1"/>
    <property type="molecule type" value="Genomic_DNA"/>
</dbReference>
<evidence type="ECO:0000313" key="1">
    <source>
        <dbReference type="EMBL" id="EST44355.1"/>
    </source>
</evidence>